<dbReference type="PANTHER" id="PTHR48079:SF6">
    <property type="entry name" value="NAD(P)-BINDING DOMAIN-CONTAINING PROTEIN-RELATED"/>
    <property type="match status" value="1"/>
</dbReference>
<dbReference type="InterPro" id="IPR001509">
    <property type="entry name" value="Epimerase_deHydtase"/>
</dbReference>
<dbReference type="InterPro" id="IPR051783">
    <property type="entry name" value="NAD(P)-dependent_oxidoreduct"/>
</dbReference>
<reference evidence="2" key="1">
    <citation type="journal article" date="2014" name="Int. J. Syst. Evol. Microbiol.">
        <title>Complete genome sequence of Corynebacterium casei LMG S-19264T (=DSM 44701T), isolated from a smear-ripened cheese.</title>
        <authorList>
            <consortium name="US DOE Joint Genome Institute (JGI-PGF)"/>
            <person name="Walter F."/>
            <person name="Albersmeier A."/>
            <person name="Kalinowski J."/>
            <person name="Ruckert C."/>
        </authorList>
    </citation>
    <scope>NUCLEOTIDE SEQUENCE</scope>
    <source>
        <strain evidence="2">CGMCC 1.15958</strain>
    </source>
</reference>
<accession>A0A917DWI0</accession>
<dbReference type="Pfam" id="PF01370">
    <property type="entry name" value="Epimerase"/>
    <property type="match status" value="1"/>
</dbReference>
<proteinExistence type="predicted"/>
<dbReference type="GO" id="GO:0004029">
    <property type="term" value="F:aldehyde dehydrogenase (NAD+) activity"/>
    <property type="evidence" value="ECO:0007669"/>
    <property type="project" value="TreeGrafter"/>
</dbReference>
<organism evidence="2 3">
    <name type="scientific">Emticicia aquatilis</name>
    <dbReference type="NCBI Taxonomy" id="1537369"/>
    <lineage>
        <taxon>Bacteria</taxon>
        <taxon>Pseudomonadati</taxon>
        <taxon>Bacteroidota</taxon>
        <taxon>Cytophagia</taxon>
        <taxon>Cytophagales</taxon>
        <taxon>Leadbetterellaceae</taxon>
        <taxon>Emticicia</taxon>
    </lineage>
</organism>
<dbReference type="AlphaFoldDB" id="A0A917DWI0"/>
<dbReference type="Gene3D" id="3.40.50.720">
    <property type="entry name" value="NAD(P)-binding Rossmann-like Domain"/>
    <property type="match status" value="1"/>
</dbReference>
<dbReference type="SUPFAM" id="SSF51735">
    <property type="entry name" value="NAD(P)-binding Rossmann-fold domains"/>
    <property type="match status" value="1"/>
</dbReference>
<name>A0A917DWI0_9BACT</name>
<dbReference type="Proteomes" id="UP000609064">
    <property type="component" value="Unassembled WGS sequence"/>
</dbReference>
<dbReference type="RefSeq" id="WP_188769903.1">
    <property type="nucleotide sequence ID" value="NZ_BMKK01000012.1"/>
</dbReference>
<evidence type="ECO:0000313" key="3">
    <source>
        <dbReference type="Proteomes" id="UP000609064"/>
    </source>
</evidence>
<evidence type="ECO:0000313" key="2">
    <source>
        <dbReference type="EMBL" id="GGD76992.1"/>
    </source>
</evidence>
<evidence type="ECO:0000259" key="1">
    <source>
        <dbReference type="Pfam" id="PF01370"/>
    </source>
</evidence>
<comment type="caution">
    <text evidence="2">The sequence shown here is derived from an EMBL/GenBank/DDBJ whole genome shotgun (WGS) entry which is preliminary data.</text>
</comment>
<dbReference type="GO" id="GO:0005737">
    <property type="term" value="C:cytoplasm"/>
    <property type="evidence" value="ECO:0007669"/>
    <property type="project" value="TreeGrafter"/>
</dbReference>
<dbReference type="InterPro" id="IPR036291">
    <property type="entry name" value="NAD(P)-bd_dom_sf"/>
</dbReference>
<keyword evidence="3" id="KW-1185">Reference proteome</keyword>
<protein>
    <submittedName>
        <fullName evidence="2">Epimerase</fullName>
    </submittedName>
</protein>
<gene>
    <name evidence="2" type="primary">yeeZ</name>
    <name evidence="2" type="ORF">GCM10011514_46170</name>
</gene>
<reference evidence="2" key="2">
    <citation type="submission" date="2020-09" db="EMBL/GenBank/DDBJ databases">
        <authorList>
            <person name="Sun Q."/>
            <person name="Zhou Y."/>
        </authorList>
    </citation>
    <scope>NUCLEOTIDE SEQUENCE</scope>
    <source>
        <strain evidence="2">CGMCC 1.15958</strain>
    </source>
</reference>
<dbReference type="EMBL" id="BMKK01000012">
    <property type="protein sequence ID" value="GGD76992.1"/>
    <property type="molecule type" value="Genomic_DNA"/>
</dbReference>
<sequence length="280" mass="31949">MSKSISILGCGWLGLPLGKYFSDKGYTVKGSTTNEEKLPILTENSIEAFRIQLNPQIVGENVDNFLNSETLLINIPPRISLQKVDAHVEQISNLLPFIKASSIKNIIYISSTSVYPELNREVFEEDVITPEQSASPTMVKAEKLLLALWKESSVNLTILRCGGLMGYDRIPAKYFSGWKGLTTGDIQVNYVHRDDVIKVIETIIEDKIWNETFNIVSPIHPTRKEIYAKNCEELGFEMPEFVAPAEPQPFKIISPKKWLAFSKYNFIYENPLDYYYKWPN</sequence>
<dbReference type="PANTHER" id="PTHR48079">
    <property type="entry name" value="PROTEIN YEEZ"/>
    <property type="match status" value="1"/>
</dbReference>
<feature type="domain" description="NAD-dependent epimerase/dehydratase" evidence="1">
    <location>
        <begin position="86"/>
        <end position="215"/>
    </location>
</feature>